<reference evidence="5 6" key="1">
    <citation type="journal article" date="2004" name="Proc. Natl. Acad. Sci. U.S.A.">
        <title>The diploid genome sequence of Candida albicans.</title>
        <authorList>
            <person name="Jones T."/>
            <person name="Federspiel N.A."/>
            <person name="Chibana H."/>
            <person name="Dungan J."/>
            <person name="Kalman S."/>
            <person name="Magee B.B."/>
            <person name="Newport G."/>
            <person name="Thorstenson Y.R."/>
            <person name="Agabian N."/>
            <person name="Magee P.T."/>
            <person name="Davis R.W."/>
            <person name="Scherer S."/>
        </authorList>
    </citation>
    <scope>NUCLEOTIDE SEQUENCE [LARGE SCALE GENOMIC DNA]</scope>
    <source>
        <strain evidence="6">SC5314 / ATCC MYA-2876</strain>
    </source>
</reference>
<reference evidence="5 6" key="2">
    <citation type="journal article" date="2007" name="Genome Biol.">
        <title>Assembly of the Candida albicans genome into sixteen supercontigs aligned on the eight chromosomes.</title>
        <authorList>
            <person name="van het Hoog M."/>
            <person name="Rast T.J."/>
            <person name="Martchenko M."/>
            <person name="Grindle S."/>
            <person name="Dignard D."/>
            <person name="Hogues H."/>
            <person name="Cuomo C."/>
            <person name="Berriman M."/>
            <person name="Scherer S."/>
            <person name="Magee B.B."/>
            <person name="Whiteway M."/>
            <person name="Chibana H."/>
            <person name="Nantel A."/>
            <person name="Magee P.T."/>
        </authorList>
    </citation>
    <scope>GENOME REANNOTATION</scope>
    <source>
        <strain evidence="6">SC5314 / ATCC MYA-2876</strain>
    </source>
</reference>
<sequence>MSVFYILFFYSLFFFCQSPIKTSRHPPTYTNCVTMKITRSQRTKHIRLTLISLVIISIFVLVYTLSKSAAVSTYSDVSKMITDFGQKYNPDTEKNDHSSSVSKANSQNVKDTKGNDSKHEVSGNSQSDSTGQVTSQNPGNYLGEIEQMSPEELERAKTIMEEPKEGEETTTKLGVPDPNNSKFSPVTKNKPELPQIPLVGTKDKLKRFKFRIYSHNVKNGGYHSLVPGEQQWSDRLIPLVASIKFNTFPDNSIVTLQEVYKFQMLDILKELNRHEPGKWDYYGKGRIDGEEMGEFVPIIWQPTEWELMYSDTMWLNDKDPRTSFEGWDAVYARIVSYVTLRHKATDNYINVFNTHFDHIGQEAQVGSAKLIIDTMKELNSWPSFLSGDLNIEPNSDPYKVLNNYLSNTANLATPFNKFGHFKSTVTGFEGEVLLDGGQNIDYIFAPKYTLKMDSDENTKGAGELTTDISLKLYQLGMLHSKFNGKYISDHRPLVADFIMN</sequence>
<dbReference type="SMR" id="A0A1D8PM47"/>
<keyword evidence="2" id="KW-0812">Transmembrane</keyword>
<dbReference type="Proteomes" id="UP000000559">
    <property type="component" value="Chromosome 4"/>
</dbReference>
<gene>
    <name evidence="5" type="ordered locus">CAALFM_C404670CA</name>
    <name evidence="4" type="ordered locus">orf19.11294</name>
</gene>
<dbReference type="InParanoid" id="A0A1D8PM47"/>
<dbReference type="RefSeq" id="XP_717218.2">
    <property type="nucleotide sequence ID" value="XM_712125.2"/>
</dbReference>
<evidence type="ECO:0000313" key="6">
    <source>
        <dbReference type="Proteomes" id="UP000000559"/>
    </source>
</evidence>
<evidence type="ECO:0000256" key="1">
    <source>
        <dbReference type="SAM" id="MobiDB-lite"/>
    </source>
</evidence>
<evidence type="ECO:0000256" key="3">
    <source>
        <dbReference type="SAM" id="SignalP"/>
    </source>
</evidence>
<protein>
    <submittedName>
        <fullName evidence="5">Uncharacterized protein</fullName>
    </submittedName>
</protein>
<feature type="compositionally biased region" description="Basic and acidic residues" evidence="1">
    <location>
        <begin position="110"/>
        <end position="121"/>
    </location>
</feature>
<feature type="compositionally biased region" description="Polar residues" evidence="1">
    <location>
        <begin position="178"/>
        <end position="187"/>
    </location>
</feature>
<dbReference type="PANTHER" id="PTHR12121">
    <property type="entry name" value="CARBON CATABOLITE REPRESSOR PROTEIN 4"/>
    <property type="match status" value="1"/>
</dbReference>
<feature type="chain" id="PRO_5009111164" evidence="3">
    <location>
        <begin position="23"/>
        <end position="500"/>
    </location>
</feature>
<dbReference type="PANTHER" id="PTHR12121:SF36">
    <property type="entry name" value="ENDONUCLEASE_EXONUCLEASE_PHOSPHATASE DOMAIN-CONTAINING PROTEIN"/>
    <property type="match status" value="1"/>
</dbReference>
<accession>A0A1D8PM47</accession>
<dbReference type="VEuPathDB" id="FungiDB:C4_04670C_A"/>
<evidence type="ECO:0000256" key="2">
    <source>
        <dbReference type="SAM" id="Phobius"/>
    </source>
</evidence>
<keyword evidence="2" id="KW-0472">Membrane</keyword>
<dbReference type="eggNOG" id="ENOG502RPN3">
    <property type="taxonomic scope" value="Eukaryota"/>
</dbReference>
<dbReference type="InterPro" id="IPR050410">
    <property type="entry name" value="CCR4/nocturin_mRNA_transcr"/>
</dbReference>
<dbReference type="OMA" id="KELNSWP"/>
<feature type="signal peptide" evidence="3">
    <location>
        <begin position="1"/>
        <end position="22"/>
    </location>
</feature>
<dbReference type="Gene3D" id="3.60.10.10">
    <property type="entry name" value="Endonuclease/exonuclease/phosphatase"/>
    <property type="match status" value="1"/>
</dbReference>
<evidence type="ECO:0000313" key="5">
    <source>
        <dbReference type="EMBL" id="AOW29213.1"/>
    </source>
</evidence>
<dbReference type="CDD" id="cd09083">
    <property type="entry name" value="EEP-1"/>
    <property type="match status" value="1"/>
</dbReference>
<evidence type="ECO:0000313" key="4">
    <source>
        <dbReference type="CGD" id="CAL0000192831"/>
    </source>
</evidence>
<dbReference type="CGD" id="CAL0000192831">
    <property type="gene designation" value="orf19.11294"/>
</dbReference>
<organism evidence="5 6">
    <name type="scientific">Candida albicans (strain SC5314 / ATCC MYA-2876)</name>
    <name type="common">Yeast</name>
    <dbReference type="NCBI Taxonomy" id="237561"/>
    <lineage>
        <taxon>Eukaryota</taxon>
        <taxon>Fungi</taxon>
        <taxon>Dikarya</taxon>
        <taxon>Ascomycota</taxon>
        <taxon>Saccharomycotina</taxon>
        <taxon>Pichiomycetes</taxon>
        <taxon>Debaryomycetaceae</taxon>
        <taxon>Candida/Lodderomyces clade</taxon>
        <taxon>Candida</taxon>
    </lineage>
</organism>
<feature type="region of interest" description="Disordered" evidence="1">
    <location>
        <begin position="89"/>
        <end position="143"/>
    </location>
</feature>
<dbReference type="OrthoDB" id="276515at2759"/>
<dbReference type="KEGG" id="cal:CAALFM_C404670CA"/>
<keyword evidence="6" id="KW-1185">Reference proteome</keyword>
<reference evidence="5 6" key="3">
    <citation type="journal article" date="2013" name="Genome Biol.">
        <title>Assembly of a phased diploid Candida albicans genome facilitates allele-specific measurements and provides a simple model for repeat and indel structure.</title>
        <authorList>
            <person name="Muzzey D."/>
            <person name="Schwartz K."/>
            <person name="Weissman J.S."/>
            <person name="Sherlock G."/>
        </authorList>
    </citation>
    <scope>NUCLEOTIDE SEQUENCE [LARGE SCALE GENOMIC DNA]</scope>
    <source>
        <strain evidence="6">SC5314 / ATCC MYA-2876</strain>
    </source>
</reference>
<dbReference type="GeneID" id="3641140"/>
<feature type="region of interest" description="Disordered" evidence="1">
    <location>
        <begin position="160"/>
        <end position="195"/>
    </location>
</feature>
<feature type="compositionally biased region" description="Polar residues" evidence="1">
    <location>
        <begin position="122"/>
        <end position="139"/>
    </location>
</feature>
<proteinExistence type="predicted"/>
<feature type="transmembrane region" description="Helical" evidence="2">
    <location>
        <begin position="45"/>
        <end position="65"/>
    </location>
</feature>
<dbReference type="SUPFAM" id="SSF56219">
    <property type="entry name" value="DNase I-like"/>
    <property type="match status" value="1"/>
</dbReference>
<dbReference type="EMBL" id="CP017626">
    <property type="protein sequence ID" value="AOW29213.1"/>
    <property type="molecule type" value="Genomic_DNA"/>
</dbReference>
<feature type="compositionally biased region" description="Polar residues" evidence="1">
    <location>
        <begin position="98"/>
        <end position="109"/>
    </location>
</feature>
<keyword evidence="3" id="KW-0732">Signal</keyword>
<dbReference type="AlphaFoldDB" id="A0A1D8PM47"/>
<name>A0A1D8PM47_CANAL</name>
<feature type="compositionally biased region" description="Basic and acidic residues" evidence="1">
    <location>
        <begin position="160"/>
        <end position="170"/>
    </location>
</feature>
<keyword evidence="2" id="KW-1133">Transmembrane helix</keyword>
<dbReference type="InterPro" id="IPR036691">
    <property type="entry name" value="Endo/exonu/phosph_ase_sf"/>
</dbReference>
<dbReference type="GO" id="GO:0000175">
    <property type="term" value="F:3'-5'-RNA exonuclease activity"/>
    <property type="evidence" value="ECO:0000318"/>
    <property type="project" value="GO_Central"/>
</dbReference>